<sequence>MSLVLLTVLIRTPYYVSYNWQGFQRVSAGSEDFGSGGLQILWVSRIQRSILKRVSNVLSWKRVAVLSCSCHSIETTPEASTVYLRTVCRRACTWRCWWILTLISLACLVNIALAYPLCSSMEAPAPTSQTLEFCSAPEYKAKGCCRSREDYAIKTAFESMDISDVNCATVVKQILCANCDAFSATLFGHTTQELRKVPFLCVASSKSNLSTSTGRSYCQDVWEACANVPMKYSIFSPILSPGGTPAPSSSFSQNLAASDGSLGSIFETKEQFCAVAGPSVAAGDEFCFNGAPFVPPLPQSNFSLPENICIEKVAEDAYLNLVPFPDGSNRVAVANQAGVVWIGTQEGPGKVLVYNISRPFLDISERVTNQNELGFLGFAFHPDYKNNGRFFVSYNCDKQKFPDCGGTCACNKQTNCNPSDLRQGQLGGDSGNDPCRYSSIIAEYTANSSGNPSSYSPLEAEVAYPLEVRRVFTMALPYTTHHAGGLLFGPLDKYLYFMLGDGGNSGDPFNFAQNKKSLLGKVIRLDVDNIPSALQASDQNLWGIYSIPHDNPFIGSGSSRPEIWALGLRNPWRCSFDSKYPTYFYCGDVGQERAEEVNLISKGGNYGWRIYEGNYTYTPPLSPGGNTSASSVQAIFPILQYLHSTMNPQGFSSAITGGYVSYSREDPCLYGKYVYADLFGTMFVAAETPRFSGNFLSSKVNYLCSSTSPLECSANSSSPLQLTEILSFGVDNSDNVYILSSDGVYRVVHPTNCNSVCNQVLPPLPPIGSPSPSPSVTPGVASPIPSPQQSVPQLRQMQQDLRLAEVLRSKKKTSKPLTTKKESPHSQSNQAFTPTYFDFNQ</sequence>
<dbReference type="FunFam" id="2.120.10.30:FF:000067">
    <property type="entry name" value="HHIP-like 1"/>
    <property type="match status" value="1"/>
</dbReference>
<comment type="cofactor">
    <cofactor evidence="1">
        <name>pyrroloquinoline quinone</name>
        <dbReference type="ChEBI" id="CHEBI:58442"/>
    </cofactor>
</comment>
<dbReference type="Gene3D" id="2.120.10.30">
    <property type="entry name" value="TolB, C-terminal domain"/>
    <property type="match status" value="1"/>
</dbReference>
<organism evidence="14 15">
    <name type="scientific">Riccia fluitans</name>
    <dbReference type="NCBI Taxonomy" id="41844"/>
    <lineage>
        <taxon>Eukaryota</taxon>
        <taxon>Viridiplantae</taxon>
        <taxon>Streptophyta</taxon>
        <taxon>Embryophyta</taxon>
        <taxon>Marchantiophyta</taxon>
        <taxon>Marchantiopsida</taxon>
        <taxon>Marchantiidae</taxon>
        <taxon>Marchantiales</taxon>
        <taxon>Ricciaceae</taxon>
        <taxon>Riccia</taxon>
    </lineage>
</organism>
<keyword evidence="4" id="KW-0732">Signal</keyword>
<evidence type="ECO:0000313" key="14">
    <source>
        <dbReference type="EMBL" id="KAL2611351.1"/>
    </source>
</evidence>
<dbReference type="AlphaFoldDB" id="A0ABD1XTX9"/>
<evidence type="ECO:0000256" key="2">
    <source>
        <dbReference type="ARBA" id="ARBA00004193"/>
    </source>
</evidence>
<evidence type="ECO:0000256" key="7">
    <source>
        <dbReference type="ARBA" id="ARBA00023136"/>
    </source>
</evidence>
<evidence type="ECO:0000256" key="12">
    <source>
        <dbReference type="SAM" id="Phobius"/>
    </source>
</evidence>
<feature type="transmembrane region" description="Helical" evidence="12">
    <location>
        <begin position="97"/>
        <end position="117"/>
    </location>
</feature>
<evidence type="ECO:0000256" key="9">
    <source>
        <dbReference type="ARBA" id="ARBA00023288"/>
    </source>
</evidence>
<feature type="compositionally biased region" description="Polar residues" evidence="11">
    <location>
        <begin position="825"/>
        <end position="841"/>
    </location>
</feature>
<dbReference type="PANTHER" id="PTHR19328">
    <property type="entry name" value="HEDGEHOG-INTERACTING PROTEIN"/>
    <property type="match status" value="1"/>
</dbReference>
<evidence type="ECO:0000256" key="4">
    <source>
        <dbReference type="ARBA" id="ARBA00022729"/>
    </source>
</evidence>
<feature type="region of interest" description="Disordered" evidence="11">
    <location>
        <begin position="768"/>
        <end position="841"/>
    </location>
</feature>
<feature type="compositionally biased region" description="Low complexity" evidence="11">
    <location>
        <begin position="776"/>
        <end position="793"/>
    </location>
</feature>
<accession>A0ABD1XTX9</accession>
<dbReference type="InterPro" id="IPR012938">
    <property type="entry name" value="Glc/Sorbosone_DH"/>
</dbReference>
<dbReference type="SUPFAM" id="SSF50952">
    <property type="entry name" value="Soluble quinoprotein glucose dehydrogenase"/>
    <property type="match status" value="1"/>
</dbReference>
<dbReference type="InterPro" id="IPR011041">
    <property type="entry name" value="Quinoprot_gluc/sorb_DH_b-prop"/>
</dbReference>
<comment type="caution">
    <text evidence="14">The sequence shown here is derived from an EMBL/GenBank/DDBJ whole genome shotgun (WGS) entry which is preliminary data.</text>
</comment>
<keyword evidence="12" id="KW-1133">Transmembrane helix</keyword>
<comment type="subcellular location">
    <subcellularLocation>
        <location evidence="2">Cell membrane</location>
        <topology evidence="2">Lipid-anchor</topology>
    </subcellularLocation>
</comment>
<dbReference type="GO" id="GO:0016491">
    <property type="term" value="F:oxidoreductase activity"/>
    <property type="evidence" value="ECO:0007669"/>
    <property type="project" value="UniProtKB-KW"/>
</dbReference>
<gene>
    <name evidence="14" type="ORF">R1flu_023043</name>
</gene>
<feature type="domain" description="Glucose/Sorbosone dehydrogenase" evidence="13">
    <location>
        <begin position="479"/>
        <end position="622"/>
    </location>
</feature>
<evidence type="ECO:0000256" key="10">
    <source>
        <dbReference type="ARBA" id="ARBA00061483"/>
    </source>
</evidence>
<keyword evidence="3" id="KW-1003">Cell membrane</keyword>
<dbReference type="PANTHER" id="PTHR19328:SF13">
    <property type="entry name" value="HIPL1 PROTEIN"/>
    <property type="match status" value="1"/>
</dbReference>
<protein>
    <recommendedName>
        <fullName evidence="13">Glucose/Sorbosone dehydrogenase domain-containing protein</fullName>
    </recommendedName>
</protein>
<comment type="similarity">
    <text evidence="10">Belongs to the PQQ oxidoreductase GdhB family.</text>
</comment>
<dbReference type="GO" id="GO:0005886">
    <property type="term" value="C:plasma membrane"/>
    <property type="evidence" value="ECO:0007669"/>
    <property type="project" value="UniProtKB-SubCell"/>
</dbReference>
<evidence type="ECO:0000256" key="5">
    <source>
        <dbReference type="ARBA" id="ARBA00022891"/>
    </source>
</evidence>
<dbReference type="Proteomes" id="UP001605036">
    <property type="component" value="Unassembled WGS sequence"/>
</dbReference>
<reference evidence="14 15" key="1">
    <citation type="submission" date="2024-09" db="EMBL/GenBank/DDBJ databases">
        <title>Chromosome-scale assembly of Riccia fluitans.</title>
        <authorList>
            <person name="Paukszto L."/>
            <person name="Sawicki J."/>
            <person name="Karawczyk K."/>
            <person name="Piernik-Szablinska J."/>
            <person name="Szczecinska M."/>
            <person name="Mazdziarz M."/>
        </authorList>
    </citation>
    <scope>NUCLEOTIDE SEQUENCE [LARGE SCALE GENOMIC DNA]</scope>
    <source>
        <strain evidence="14">Rf_01</strain>
        <tissue evidence="14">Aerial parts of the thallus</tissue>
    </source>
</reference>
<evidence type="ECO:0000256" key="6">
    <source>
        <dbReference type="ARBA" id="ARBA00023002"/>
    </source>
</evidence>
<dbReference type="EMBL" id="JBHFFA010000007">
    <property type="protein sequence ID" value="KAL2611351.1"/>
    <property type="molecule type" value="Genomic_DNA"/>
</dbReference>
<name>A0ABD1XTX9_9MARC</name>
<keyword evidence="5" id="KW-0634">PQQ</keyword>
<evidence type="ECO:0000256" key="1">
    <source>
        <dbReference type="ARBA" id="ARBA00001931"/>
    </source>
</evidence>
<keyword evidence="8" id="KW-0325">Glycoprotein</keyword>
<evidence type="ECO:0000256" key="11">
    <source>
        <dbReference type="SAM" id="MobiDB-lite"/>
    </source>
</evidence>
<keyword evidence="7 12" id="KW-0472">Membrane</keyword>
<keyword evidence="12" id="KW-0812">Transmembrane</keyword>
<evidence type="ECO:0000256" key="8">
    <source>
        <dbReference type="ARBA" id="ARBA00023180"/>
    </source>
</evidence>
<evidence type="ECO:0000256" key="3">
    <source>
        <dbReference type="ARBA" id="ARBA00022475"/>
    </source>
</evidence>
<evidence type="ECO:0000313" key="15">
    <source>
        <dbReference type="Proteomes" id="UP001605036"/>
    </source>
</evidence>
<dbReference type="InterPro" id="IPR011042">
    <property type="entry name" value="6-blade_b-propeller_TolB-like"/>
</dbReference>
<keyword evidence="15" id="KW-1185">Reference proteome</keyword>
<dbReference type="Pfam" id="PF07995">
    <property type="entry name" value="GSDH"/>
    <property type="match status" value="1"/>
</dbReference>
<evidence type="ECO:0000259" key="13">
    <source>
        <dbReference type="Pfam" id="PF07995"/>
    </source>
</evidence>
<keyword evidence="9" id="KW-0449">Lipoprotein</keyword>
<proteinExistence type="inferred from homology"/>
<keyword evidence="6" id="KW-0560">Oxidoreductase</keyword>